<accession>A0A2P4X0K1</accession>
<feature type="region of interest" description="Disordered" evidence="1">
    <location>
        <begin position="19"/>
        <end position="43"/>
    </location>
</feature>
<name>A0A2P4X0K1_9STRA</name>
<dbReference type="EMBL" id="NCKW01020110">
    <property type="protein sequence ID" value="POM59079.1"/>
    <property type="molecule type" value="Genomic_DNA"/>
</dbReference>
<keyword evidence="3" id="KW-1185">Reference proteome</keyword>
<protein>
    <submittedName>
        <fullName evidence="2">Uncharacterized protein</fullName>
    </submittedName>
</protein>
<evidence type="ECO:0000313" key="2">
    <source>
        <dbReference type="EMBL" id="POM59079.1"/>
    </source>
</evidence>
<dbReference type="Proteomes" id="UP000237271">
    <property type="component" value="Unassembled WGS sequence"/>
</dbReference>
<organism evidence="2 3">
    <name type="scientific">Phytophthora palmivora</name>
    <dbReference type="NCBI Taxonomy" id="4796"/>
    <lineage>
        <taxon>Eukaryota</taxon>
        <taxon>Sar</taxon>
        <taxon>Stramenopiles</taxon>
        <taxon>Oomycota</taxon>
        <taxon>Peronosporomycetes</taxon>
        <taxon>Peronosporales</taxon>
        <taxon>Peronosporaceae</taxon>
        <taxon>Phytophthora</taxon>
    </lineage>
</organism>
<proteinExistence type="predicted"/>
<dbReference type="AlphaFoldDB" id="A0A2P4X0K1"/>
<evidence type="ECO:0000256" key="1">
    <source>
        <dbReference type="SAM" id="MobiDB-lite"/>
    </source>
</evidence>
<gene>
    <name evidence="2" type="ORF">PHPALM_36186</name>
</gene>
<reference evidence="2 3" key="1">
    <citation type="journal article" date="2017" name="Genome Biol. Evol.">
        <title>Phytophthora megakarya and P. palmivora, closely related causal agents of cacao black pod rot, underwent increases in genome sizes and gene numbers by different mechanisms.</title>
        <authorList>
            <person name="Ali S.S."/>
            <person name="Shao J."/>
            <person name="Lary D.J."/>
            <person name="Kronmiller B."/>
            <person name="Shen D."/>
            <person name="Strem M.D."/>
            <person name="Amoako-Attah I."/>
            <person name="Akrofi A.Y."/>
            <person name="Begoude B.A."/>
            <person name="Ten Hoopen G.M."/>
            <person name="Coulibaly K."/>
            <person name="Kebe B.I."/>
            <person name="Melnick R.L."/>
            <person name="Guiltinan M.J."/>
            <person name="Tyler B.M."/>
            <person name="Meinhardt L.W."/>
            <person name="Bailey B.A."/>
        </authorList>
    </citation>
    <scope>NUCLEOTIDE SEQUENCE [LARGE SCALE GENOMIC DNA]</scope>
    <source>
        <strain evidence="3">sbr112.9</strain>
    </source>
</reference>
<evidence type="ECO:0000313" key="3">
    <source>
        <dbReference type="Proteomes" id="UP000237271"/>
    </source>
</evidence>
<sequence length="80" mass="8869">MNGDRMTGTLDLLSGMYSTLSESKRTGGEESGSPEEYPAWHDPYGRSKKLPWMTGLAWWDRRPVALLGTGGSRSMEPCCK</sequence>
<comment type="caution">
    <text evidence="2">The sequence shown here is derived from an EMBL/GenBank/DDBJ whole genome shotgun (WGS) entry which is preliminary data.</text>
</comment>